<evidence type="ECO:0000313" key="2">
    <source>
        <dbReference type="EMBL" id="EMS58896.1"/>
    </source>
</evidence>
<dbReference type="AlphaFoldDB" id="M7ZGY4"/>
<proteinExistence type="predicted"/>
<feature type="compositionally biased region" description="Basic and acidic residues" evidence="1">
    <location>
        <begin position="75"/>
        <end position="89"/>
    </location>
</feature>
<feature type="region of interest" description="Disordered" evidence="1">
    <location>
        <begin position="29"/>
        <end position="92"/>
    </location>
</feature>
<protein>
    <submittedName>
        <fullName evidence="2">Uncharacterized protein</fullName>
    </submittedName>
</protein>
<gene>
    <name evidence="2" type="ORF">TRIUR3_19242</name>
</gene>
<feature type="compositionally biased region" description="Gly residues" evidence="1">
    <location>
        <begin position="29"/>
        <end position="39"/>
    </location>
</feature>
<name>M7ZGY4_TRIUA</name>
<sequence length="128" mass="13304">MATATALRHAATRLGGGAWAKLLPRRLVHGGGRAAGGRQGPRPEPDQAEEGGAVRPDRRHGAAVRHAAHQGGVPERPDAPAARRADRAQAQRPALALEAVFEADQRFPGVGGGLRGGLHAHEGMASFR</sequence>
<evidence type="ECO:0000256" key="1">
    <source>
        <dbReference type="SAM" id="MobiDB-lite"/>
    </source>
</evidence>
<organism evidence="2">
    <name type="scientific">Triticum urartu</name>
    <name type="common">Red wild einkorn</name>
    <name type="synonym">Crithodium urartu</name>
    <dbReference type="NCBI Taxonomy" id="4572"/>
    <lineage>
        <taxon>Eukaryota</taxon>
        <taxon>Viridiplantae</taxon>
        <taxon>Streptophyta</taxon>
        <taxon>Embryophyta</taxon>
        <taxon>Tracheophyta</taxon>
        <taxon>Spermatophyta</taxon>
        <taxon>Magnoliopsida</taxon>
        <taxon>Liliopsida</taxon>
        <taxon>Poales</taxon>
        <taxon>Poaceae</taxon>
        <taxon>BOP clade</taxon>
        <taxon>Pooideae</taxon>
        <taxon>Triticodae</taxon>
        <taxon>Triticeae</taxon>
        <taxon>Triticinae</taxon>
        <taxon>Triticum</taxon>
    </lineage>
</organism>
<accession>M7ZGY4</accession>
<dbReference type="EMBL" id="KD126953">
    <property type="protein sequence ID" value="EMS58896.1"/>
    <property type="molecule type" value="Genomic_DNA"/>
</dbReference>
<reference evidence="2" key="1">
    <citation type="journal article" date="2013" name="Nature">
        <title>Draft genome of the wheat A-genome progenitor Triticum urartu.</title>
        <authorList>
            <person name="Ling H.Q."/>
            <person name="Zhao S."/>
            <person name="Liu D."/>
            <person name="Wang J."/>
            <person name="Sun H."/>
            <person name="Zhang C."/>
            <person name="Fan H."/>
            <person name="Li D."/>
            <person name="Dong L."/>
            <person name="Tao Y."/>
            <person name="Gao C."/>
            <person name="Wu H."/>
            <person name="Li Y."/>
            <person name="Cui Y."/>
            <person name="Guo X."/>
            <person name="Zheng S."/>
            <person name="Wang B."/>
            <person name="Yu K."/>
            <person name="Liang Q."/>
            <person name="Yang W."/>
            <person name="Lou X."/>
            <person name="Chen J."/>
            <person name="Feng M."/>
            <person name="Jian J."/>
            <person name="Zhang X."/>
            <person name="Luo G."/>
            <person name="Jiang Y."/>
            <person name="Liu J."/>
            <person name="Wang Z."/>
            <person name="Sha Y."/>
            <person name="Zhang B."/>
            <person name="Wu H."/>
            <person name="Tang D."/>
            <person name="Shen Q."/>
            <person name="Xue P."/>
            <person name="Zou S."/>
            <person name="Wang X."/>
            <person name="Liu X."/>
            <person name="Wang F."/>
            <person name="Yang Y."/>
            <person name="An X."/>
            <person name="Dong Z."/>
            <person name="Zhang K."/>
            <person name="Zhang X."/>
            <person name="Luo M.C."/>
            <person name="Dvorak J."/>
            <person name="Tong Y."/>
            <person name="Wang J."/>
            <person name="Yang H."/>
            <person name="Li Z."/>
            <person name="Wang D."/>
            <person name="Zhang A."/>
            <person name="Wang J."/>
        </authorList>
    </citation>
    <scope>NUCLEOTIDE SEQUENCE</scope>
</reference>